<dbReference type="InterPro" id="IPR008254">
    <property type="entry name" value="Flavodoxin/NO_synth"/>
</dbReference>
<dbReference type="GO" id="GO:0016651">
    <property type="term" value="F:oxidoreductase activity, acting on NAD(P)H"/>
    <property type="evidence" value="ECO:0007669"/>
    <property type="project" value="UniProtKB-ARBA"/>
</dbReference>
<dbReference type="InterPro" id="IPR029039">
    <property type="entry name" value="Flavoprotein-like_sf"/>
</dbReference>
<dbReference type="Proteomes" id="UP000005481">
    <property type="component" value="Unassembled WGS sequence"/>
</dbReference>
<dbReference type="HOGENOM" id="CLU_068890_1_1_9"/>
<dbReference type="PATRIC" id="fig|861450.3.peg.952"/>
<keyword evidence="3" id="KW-1185">Reference proteome</keyword>
<sequence length="157" mass="17597">MKAIILYCSRTGNTENLVHRICRTIPADTLKVEPREPYGSYISSVLRVRKERKNNIIPEALTPAPDLAGYDLVFVGFPIWFNDIPAFFGSFLLRCNLRKKTVIPFSTSTNSTILNSLTTLKRICPDSILKYPFAHITLKRSDTSGWLSLLKTSCGAG</sequence>
<dbReference type="PANTHER" id="PTHR39201">
    <property type="entry name" value="EXPORTED PROTEIN-RELATED"/>
    <property type="match status" value="1"/>
</dbReference>
<feature type="domain" description="Flavodoxin-like" evidence="1">
    <location>
        <begin position="2"/>
        <end position="130"/>
    </location>
</feature>
<evidence type="ECO:0000313" key="2">
    <source>
        <dbReference type="EMBL" id="EHM41144.1"/>
    </source>
</evidence>
<proteinExistence type="predicted"/>
<dbReference type="GO" id="GO:0010181">
    <property type="term" value="F:FMN binding"/>
    <property type="evidence" value="ECO:0007669"/>
    <property type="project" value="InterPro"/>
</dbReference>
<organism evidence="2 3">
    <name type="scientific">Anaeroglobus geminatus F0357</name>
    <dbReference type="NCBI Taxonomy" id="861450"/>
    <lineage>
        <taxon>Bacteria</taxon>
        <taxon>Bacillati</taxon>
        <taxon>Bacillota</taxon>
        <taxon>Negativicutes</taxon>
        <taxon>Veillonellales</taxon>
        <taxon>Veillonellaceae</taxon>
        <taxon>Anaeroglobus</taxon>
    </lineage>
</organism>
<dbReference type="AlphaFoldDB" id="G9YH89"/>
<gene>
    <name evidence="2" type="ORF">HMPREF0080_01016</name>
</gene>
<evidence type="ECO:0000259" key="1">
    <source>
        <dbReference type="Pfam" id="PF12682"/>
    </source>
</evidence>
<evidence type="ECO:0000313" key="3">
    <source>
        <dbReference type="Proteomes" id="UP000005481"/>
    </source>
</evidence>
<dbReference type="SUPFAM" id="SSF52218">
    <property type="entry name" value="Flavoproteins"/>
    <property type="match status" value="1"/>
</dbReference>
<dbReference type="STRING" id="861450.HMPREF0080_01016"/>
<dbReference type="PANTHER" id="PTHR39201:SF1">
    <property type="entry name" value="FLAVODOXIN-LIKE DOMAIN-CONTAINING PROTEIN"/>
    <property type="match status" value="1"/>
</dbReference>
<protein>
    <recommendedName>
        <fullName evidence="1">Flavodoxin-like domain-containing protein</fullName>
    </recommendedName>
</protein>
<comment type="caution">
    <text evidence="2">The sequence shown here is derived from an EMBL/GenBank/DDBJ whole genome shotgun (WGS) entry which is preliminary data.</text>
</comment>
<dbReference type="OrthoDB" id="9806505at2"/>
<reference evidence="2 3" key="1">
    <citation type="submission" date="2011-08" db="EMBL/GenBank/DDBJ databases">
        <authorList>
            <person name="Weinstock G."/>
            <person name="Sodergren E."/>
            <person name="Clifton S."/>
            <person name="Fulton L."/>
            <person name="Fulton B."/>
            <person name="Courtney L."/>
            <person name="Fronick C."/>
            <person name="Harrison M."/>
            <person name="Strong C."/>
            <person name="Farmer C."/>
            <person name="Delahaunty K."/>
            <person name="Markovic C."/>
            <person name="Hall O."/>
            <person name="Minx P."/>
            <person name="Tomlinson C."/>
            <person name="Mitreva M."/>
            <person name="Hou S."/>
            <person name="Chen J."/>
            <person name="Wollam A."/>
            <person name="Pepin K.H."/>
            <person name="Johnson M."/>
            <person name="Bhonagiri V."/>
            <person name="Zhang X."/>
            <person name="Suruliraj S."/>
            <person name="Warren W."/>
            <person name="Chinwalla A."/>
            <person name="Mardis E.R."/>
            <person name="Wilson R.K."/>
        </authorList>
    </citation>
    <scope>NUCLEOTIDE SEQUENCE [LARGE SCALE GENOMIC DNA]</scope>
    <source>
        <strain evidence="2 3">F0357</strain>
    </source>
</reference>
<dbReference type="RefSeq" id="WP_006789998.1">
    <property type="nucleotide sequence ID" value="NZ_JH417584.1"/>
</dbReference>
<dbReference type="eggNOG" id="COG0716">
    <property type="taxonomic scope" value="Bacteria"/>
</dbReference>
<accession>G9YH89</accession>
<name>G9YH89_9FIRM</name>
<dbReference type="Pfam" id="PF12682">
    <property type="entry name" value="Flavodoxin_4"/>
    <property type="match status" value="1"/>
</dbReference>
<dbReference type="EMBL" id="AGCJ01000038">
    <property type="protein sequence ID" value="EHM41144.1"/>
    <property type="molecule type" value="Genomic_DNA"/>
</dbReference>
<dbReference type="Gene3D" id="3.40.50.360">
    <property type="match status" value="1"/>
</dbReference>